<evidence type="ECO:0000313" key="1">
    <source>
        <dbReference type="Proteomes" id="UP000095286"/>
    </source>
</evidence>
<dbReference type="WBParaSite" id="RSKR_0001184600.1">
    <property type="protein sequence ID" value="RSKR_0001184600.1"/>
    <property type="gene ID" value="RSKR_0001184600"/>
</dbReference>
<accession>A0AC35UI93</accession>
<protein>
    <submittedName>
        <fullName evidence="2">Integrase catalytic domain-containing protein</fullName>
    </submittedName>
</protein>
<evidence type="ECO:0000313" key="2">
    <source>
        <dbReference type="WBParaSite" id="RSKR_0001184600.1"/>
    </source>
</evidence>
<sequence>MSTIVTQEVAGCELCAKCKKNPARKFVKWTRARYPREMGSFDLCYVDSKCIIVFVDHYSSYTYGAILKSKNQENLINFFTGIFQEHPFTLVISDGEPSLNSEGLNQFFKNSKIGLYQNGKSEEMGTERVTTPKYHPSSNGRIEGRIQDVKTKMQIAKLENKCVSEQLSFALASLNNMPAAWTDEEGNLKRSTPAQRYFVNDEVRPSRWNNEVVDCSPSQIYFKPRGHLSKMFELGSKVGELGDSIYLIQD</sequence>
<name>A0AC35UI93_9BILA</name>
<proteinExistence type="predicted"/>
<dbReference type="Proteomes" id="UP000095286">
    <property type="component" value="Unplaced"/>
</dbReference>
<reference evidence="2" key="1">
    <citation type="submission" date="2016-11" db="UniProtKB">
        <authorList>
            <consortium name="WormBaseParasite"/>
        </authorList>
    </citation>
    <scope>IDENTIFICATION</scope>
    <source>
        <strain evidence="2">KR3021</strain>
    </source>
</reference>
<organism evidence="1 2">
    <name type="scientific">Rhabditophanes sp. KR3021</name>
    <dbReference type="NCBI Taxonomy" id="114890"/>
    <lineage>
        <taxon>Eukaryota</taxon>
        <taxon>Metazoa</taxon>
        <taxon>Ecdysozoa</taxon>
        <taxon>Nematoda</taxon>
        <taxon>Chromadorea</taxon>
        <taxon>Rhabditida</taxon>
        <taxon>Tylenchina</taxon>
        <taxon>Panagrolaimomorpha</taxon>
        <taxon>Strongyloidoidea</taxon>
        <taxon>Alloionematidae</taxon>
        <taxon>Rhabditophanes</taxon>
    </lineage>
</organism>